<accession>A0A2D2Q1I0</accession>
<evidence type="ECO:0000313" key="7">
    <source>
        <dbReference type="EMBL" id="ATS18364.1"/>
    </source>
</evidence>
<keyword evidence="3 6" id="KW-0812">Transmembrane</keyword>
<feature type="transmembrane region" description="Helical" evidence="6">
    <location>
        <begin position="75"/>
        <end position="92"/>
    </location>
</feature>
<comment type="subcellular location">
    <subcellularLocation>
        <location evidence="1 6">Membrane</location>
        <topology evidence="1 6">Multi-pass membrane protein</topology>
    </subcellularLocation>
</comment>
<evidence type="ECO:0000313" key="8">
    <source>
        <dbReference type="Proteomes" id="UP000231057"/>
    </source>
</evidence>
<dbReference type="GO" id="GO:0046873">
    <property type="term" value="F:metal ion transmembrane transporter activity"/>
    <property type="evidence" value="ECO:0007669"/>
    <property type="project" value="InterPro"/>
</dbReference>
<dbReference type="InterPro" id="IPR001727">
    <property type="entry name" value="GDT1-like"/>
</dbReference>
<protein>
    <recommendedName>
        <fullName evidence="6">GDT1 family protein</fullName>
    </recommendedName>
</protein>
<comment type="similarity">
    <text evidence="2 6">Belongs to the GDT1 family.</text>
</comment>
<feature type="transmembrane region" description="Helical" evidence="6">
    <location>
        <begin position="42"/>
        <end position="63"/>
    </location>
</feature>
<evidence type="ECO:0000256" key="5">
    <source>
        <dbReference type="ARBA" id="ARBA00023136"/>
    </source>
</evidence>
<evidence type="ECO:0000256" key="3">
    <source>
        <dbReference type="ARBA" id="ARBA00022692"/>
    </source>
</evidence>
<dbReference type="RefSeq" id="WP_099798708.1">
    <property type="nucleotide sequence ID" value="NZ_CP018092.1"/>
</dbReference>
<dbReference type="KEGG" id="slw:BRW62_05900"/>
<dbReference type="GO" id="GO:0016020">
    <property type="term" value="C:membrane"/>
    <property type="evidence" value="ECO:0007669"/>
    <property type="project" value="UniProtKB-SubCell"/>
</dbReference>
<dbReference type="AlphaFoldDB" id="A0A2D2Q1I0"/>
<reference evidence="8" key="2">
    <citation type="journal article" date="2022" name="Front. Microbiol.">
        <title>Comparative Genomic Analysis Revealed Distinct Molecular Components and Organization of CO2-Concentrating Mechanism in Thermophilic Cyanobacteria.</title>
        <authorList>
            <person name="Tang J."/>
            <person name="Zhou H."/>
            <person name="Yao D."/>
            <person name="Riaz S."/>
            <person name="You D."/>
            <person name="Klepacz-Smolka A."/>
            <person name="Daroch M."/>
        </authorList>
    </citation>
    <scope>NUCLEOTIDE SEQUENCE [LARGE SCALE GENOMIC DNA]</scope>
    <source>
        <strain evidence="8">PCC 6715</strain>
    </source>
</reference>
<keyword evidence="4 6" id="KW-1133">Transmembrane helix</keyword>
<comment type="caution">
    <text evidence="6">Lacks conserved residue(s) required for the propagation of feature annotation.</text>
</comment>
<dbReference type="EMBL" id="CP018092">
    <property type="protein sequence ID" value="ATS18364.1"/>
    <property type="molecule type" value="Genomic_DNA"/>
</dbReference>
<keyword evidence="5 6" id="KW-0472">Membrane</keyword>
<evidence type="ECO:0000256" key="1">
    <source>
        <dbReference type="ARBA" id="ARBA00004141"/>
    </source>
</evidence>
<dbReference type="OrthoDB" id="9801356at2"/>
<organism evidence="7 8">
    <name type="scientific">Parathermosynechococcus lividus PCC 6715</name>
    <dbReference type="NCBI Taxonomy" id="1917166"/>
    <lineage>
        <taxon>Bacteria</taxon>
        <taxon>Bacillati</taxon>
        <taxon>Cyanobacteriota</taxon>
        <taxon>Cyanophyceae</taxon>
        <taxon>Acaryochloridales</taxon>
        <taxon>Thermosynechococcaceae</taxon>
        <taxon>Parathermosynechococcus</taxon>
    </lineage>
</organism>
<sequence length="99" mass="10939">MSSRPLPWREFAVAFLTVFLAEFADKTQLVVLVMAARSLSPWLVFLGAALALVSTSLIGVLLGRWIARYLSPQRLQTLTGTSLLAIAVWLLWDMLHPSG</sequence>
<gene>
    <name evidence="7" type="ORF">BRW62_05900</name>
</gene>
<reference evidence="7 8" key="1">
    <citation type="submission" date="2016-11" db="EMBL/GenBank/DDBJ databases">
        <title>Complete genome sequence of thermophilic cyanobacteria strain Synechococcus sp. PCC6715.</title>
        <authorList>
            <person name="Tang J."/>
            <person name="Daroch M."/>
            <person name="Liang Y."/>
            <person name="Jiang D."/>
            <person name="Shah M."/>
        </authorList>
    </citation>
    <scope>NUCLEOTIDE SEQUENCE [LARGE SCALE GENOMIC DNA]</scope>
    <source>
        <strain evidence="7 8">PCC 6715</strain>
    </source>
</reference>
<dbReference type="PANTHER" id="PTHR12608:SF1">
    <property type="entry name" value="TRANSMEMBRANE PROTEIN 165"/>
    <property type="match status" value="1"/>
</dbReference>
<keyword evidence="8" id="KW-1185">Reference proteome</keyword>
<evidence type="ECO:0000256" key="4">
    <source>
        <dbReference type="ARBA" id="ARBA00022989"/>
    </source>
</evidence>
<proteinExistence type="inferred from homology"/>
<dbReference type="PANTHER" id="PTHR12608">
    <property type="entry name" value="TRANSMEMBRANE PROTEIN HTP-1 RELATED"/>
    <property type="match status" value="1"/>
</dbReference>
<dbReference type="Pfam" id="PF01169">
    <property type="entry name" value="GDT1"/>
    <property type="match status" value="1"/>
</dbReference>
<name>A0A2D2Q1I0_PARLV</name>
<dbReference type="Proteomes" id="UP000231057">
    <property type="component" value="Chromosome"/>
</dbReference>
<evidence type="ECO:0000256" key="6">
    <source>
        <dbReference type="RuleBase" id="RU365102"/>
    </source>
</evidence>
<evidence type="ECO:0000256" key="2">
    <source>
        <dbReference type="ARBA" id="ARBA00009190"/>
    </source>
</evidence>